<evidence type="ECO:0000313" key="4">
    <source>
        <dbReference type="EMBL" id="MBC4016031.1"/>
    </source>
</evidence>
<keyword evidence="5" id="KW-1185">Reference proteome</keyword>
<sequence length="587" mass="59565">MADRRLARTGLNGRVPFRLGTRSVHDDHARATAQLANLAGAEAASLFATPVVTLGNGTADGSVDWLSALPGDITPLAQLEASARQAAEDRLRRILARLQPLLTDQDVGAWLRRALVVPDAGAVQVVGGVPVLTDWGLAPPGLGETPAALDRAMRSGLGGYLPAVASPPAAAATATAAVTGAAAATATAAVTGAAAATAAPLPSPPPRVAAPVATNPGNRFLAPAAIAVAAIFLALGIWIGARIVQDQLAARNNTARVVQDDAELRRAIDLQRQQNEALERRIVDARSALEGNMCLATPGEPRLGPDRAAPVPPAALPPPAPDRPRFEGQLAELLDQGVVLVIVRNAQSTGTGTGFFITPELIVTNKHVVESGREITVASRVLGRVVPAELAAGTPGSDIGTPDFAVLRVPVQPVQPLGLTTAVGRLDEVIAAGFPSLVSSADPAYQGLIRGDASAVANLQPILSDGRINAVQPFPSGLQALPHSAQISPGSSGGPLVDACGRVVGVNTFGRSSDRMPVTISYAQKSDSLAEFLRGNNLTATVLADACRPQPAPPPPAAAAPAAAPAPAVAPAPAAAPATPPATPPQR</sequence>
<feature type="compositionally biased region" description="Low complexity" evidence="2">
    <location>
        <begin position="559"/>
        <end position="577"/>
    </location>
</feature>
<feature type="compositionally biased region" description="Pro residues" evidence="2">
    <location>
        <begin position="578"/>
        <end position="587"/>
    </location>
</feature>
<dbReference type="Proteomes" id="UP000600101">
    <property type="component" value="Unassembled WGS sequence"/>
</dbReference>
<name>A0A9X0UDT3_9PROT</name>
<keyword evidence="3" id="KW-0472">Membrane</keyword>
<dbReference type="AlphaFoldDB" id="A0A9X0UDT3"/>
<dbReference type="SUPFAM" id="SSF50494">
    <property type="entry name" value="Trypsin-like serine proteases"/>
    <property type="match status" value="1"/>
</dbReference>
<evidence type="ECO:0000313" key="5">
    <source>
        <dbReference type="Proteomes" id="UP000600101"/>
    </source>
</evidence>
<feature type="coiled-coil region" evidence="1">
    <location>
        <begin position="261"/>
        <end position="288"/>
    </location>
</feature>
<dbReference type="PANTHER" id="PTHR43019:SF23">
    <property type="entry name" value="PROTEASE DO-LIKE 5, CHLOROPLASTIC"/>
    <property type="match status" value="1"/>
</dbReference>
<evidence type="ECO:0000256" key="1">
    <source>
        <dbReference type="SAM" id="Coils"/>
    </source>
</evidence>
<evidence type="ECO:0000256" key="3">
    <source>
        <dbReference type="SAM" id="Phobius"/>
    </source>
</evidence>
<dbReference type="InterPro" id="IPR009003">
    <property type="entry name" value="Peptidase_S1_PA"/>
</dbReference>
<organism evidence="4 5">
    <name type="scientific">Siccirubricoccus deserti</name>
    <dbReference type="NCBI Taxonomy" id="2013562"/>
    <lineage>
        <taxon>Bacteria</taxon>
        <taxon>Pseudomonadati</taxon>
        <taxon>Pseudomonadota</taxon>
        <taxon>Alphaproteobacteria</taxon>
        <taxon>Acetobacterales</taxon>
        <taxon>Roseomonadaceae</taxon>
        <taxon>Siccirubricoccus</taxon>
    </lineage>
</organism>
<dbReference type="InterPro" id="IPR043504">
    <property type="entry name" value="Peptidase_S1_PA_chymotrypsin"/>
</dbReference>
<evidence type="ECO:0000256" key="2">
    <source>
        <dbReference type="SAM" id="MobiDB-lite"/>
    </source>
</evidence>
<comment type="caution">
    <text evidence="4">The sequence shown here is derived from an EMBL/GenBank/DDBJ whole genome shotgun (WGS) entry which is preliminary data.</text>
</comment>
<dbReference type="RefSeq" id="WP_186770799.1">
    <property type="nucleotide sequence ID" value="NZ_JACOMF010000011.1"/>
</dbReference>
<dbReference type="Gene3D" id="2.40.10.10">
    <property type="entry name" value="Trypsin-like serine proteases"/>
    <property type="match status" value="2"/>
</dbReference>
<keyword evidence="1" id="KW-0175">Coiled coil</keyword>
<dbReference type="PANTHER" id="PTHR43019">
    <property type="entry name" value="SERINE ENDOPROTEASE DEGS"/>
    <property type="match status" value="1"/>
</dbReference>
<dbReference type="EMBL" id="JACOMF010000011">
    <property type="protein sequence ID" value="MBC4016031.1"/>
    <property type="molecule type" value="Genomic_DNA"/>
</dbReference>
<protein>
    <submittedName>
        <fullName evidence="4">Trypsin-like peptidase domain-containing protein</fullName>
    </submittedName>
</protein>
<dbReference type="Pfam" id="PF13365">
    <property type="entry name" value="Trypsin_2"/>
    <property type="match status" value="1"/>
</dbReference>
<reference evidence="4" key="1">
    <citation type="submission" date="2020-08" db="EMBL/GenBank/DDBJ databases">
        <authorList>
            <person name="Hu Y."/>
            <person name="Nguyen S.V."/>
            <person name="Li F."/>
            <person name="Fanning S."/>
        </authorList>
    </citation>
    <scope>NUCLEOTIDE SEQUENCE</scope>
    <source>
        <strain evidence="4">SYSU D8009</strain>
    </source>
</reference>
<feature type="transmembrane region" description="Helical" evidence="3">
    <location>
        <begin position="220"/>
        <end position="241"/>
    </location>
</feature>
<proteinExistence type="predicted"/>
<keyword evidence="3" id="KW-0812">Transmembrane</keyword>
<accession>A0A9X0UDT3</accession>
<keyword evidence="3" id="KW-1133">Transmembrane helix</keyword>
<feature type="region of interest" description="Disordered" evidence="2">
    <location>
        <begin position="547"/>
        <end position="587"/>
    </location>
</feature>
<gene>
    <name evidence="4" type="ORF">H7965_11920</name>
</gene>